<organism evidence="2">
    <name type="scientific">uncultured Gemmatimonadota bacterium</name>
    <dbReference type="NCBI Taxonomy" id="203437"/>
    <lineage>
        <taxon>Bacteria</taxon>
        <taxon>Pseudomonadati</taxon>
        <taxon>Gemmatimonadota</taxon>
        <taxon>environmental samples</taxon>
    </lineage>
</organism>
<evidence type="ECO:0008006" key="3">
    <source>
        <dbReference type="Google" id="ProtNLM"/>
    </source>
</evidence>
<proteinExistence type="predicted"/>
<feature type="chain" id="PRO_5027025209" description="Outer membrane protein beta-barrel domain-containing protein" evidence="1">
    <location>
        <begin position="39"/>
        <end position="178"/>
    </location>
</feature>
<feature type="signal peptide" evidence="1">
    <location>
        <begin position="1"/>
        <end position="38"/>
    </location>
</feature>
<evidence type="ECO:0000313" key="2">
    <source>
        <dbReference type="EMBL" id="CAA9335166.1"/>
    </source>
</evidence>
<evidence type="ECO:0000256" key="1">
    <source>
        <dbReference type="SAM" id="SignalP"/>
    </source>
</evidence>
<keyword evidence="1" id="KW-0732">Signal</keyword>
<accession>A0A6J4LJV4</accession>
<sequence>MRSAPPRYPARNPVLPHPEPMKILAAALLVLLAPSVQAQTAPRNSLYLEHMGNGGILSVNYERDVAPSFSLRAGAGMLPVALDENDADHYLSPVMVNYRVGGGDLRQELGIGVVIDRSVRGDLPAHVRVPGVGVTPTLTLGMRYAPSHSRLLLRGGFTPLTIRGEVLPSYGLSIGFRF</sequence>
<gene>
    <name evidence="2" type="ORF">AVDCRST_MAG89-2344</name>
</gene>
<reference evidence="2" key="1">
    <citation type="submission" date="2020-02" db="EMBL/GenBank/DDBJ databases">
        <authorList>
            <person name="Meier V. D."/>
        </authorList>
    </citation>
    <scope>NUCLEOTIDE SEQUENCE</scope>
    <source>
        <strain evidence="2">AVDCRST_MAG89</strain>
    </source>
</reference>
<dbReference type="AlphaFoldDB" id="A0A6J4LJV4"/>
<dbReference type="EMBL" id="CADCTV010000498">
    <property type="protein sequence ID" value="CAA9335166.1"/>
    <property type="molecule type" value="Genomic_DNA"/>
</dbReference>
<protein>
    <recommendedName>
        <fullName evidence="3">Outer membrane protein beta-barrel domain-containing protein</fullName>
    </recommendedName>
</protein>
<name>A0A6J4LJV4_9BACT</name>